<keyword evidence="8" id="KW-0798">TonB box</keyword>
<dbReference type="NCBIfam" id="TIGR04057">
    <property type="entry name" value="SusC_RagA_signa"/>
    <property type="match status" value="1"/>
</dbReference>
<keyword evidence="13" id="KW-0732">Signal</keyword>
<comment type="similarity">
    <text evidence="11">Belongs to the TonB-dependent receptor family.</text>
</comment>
<dbReference type="Gene3D" id="2.60.40.1120">
    <property type="entry name" value="Carboxypeptidase-like, regulatory domain"/>
    <property type="match status" value="1"/>
</dbReference>
<keyword evidence="3 11" id="KW-1134">Transmembrane beta strand</keyword>
<keyword evidence="9 11" id="KW-0472">Membrane</keyword>
<dbReference type="Pfam" id="PF13715">
    <property type="entry name" value="CarbopepD_reg_2"/>
    <property type="match status" value="1"/>
</dbReference>
<keyword evidence="7" id="KW-0406">Ion transport</keyword>
<evidence type="ECO:0000256" key="11">
    <source>
        <dbReference type="PROSITE-ProRule" id="PRU01360"/>
    </source>
</evidence>
<dbReference type="InterPro" id="IPR023996">
    <property type="entry name" value="TonB-dep_OMP_SusC/RagA"/>
</dbReference>
<gene>
    <name evidence="15" type="ORF">A4H97_20355</name>
</gene>
<name>A0A1V9FCD6_9BACT</name>
<dbReference type="RefSeq" id="WP_081197148.1">
    <property type="nucleotide sequence ID" value="NZ_FOCZ01000010.1"/>
</dbReference>
<evidence type="ECO:0000256" key="10">
    <source>
        <dbReference type="ARBA" id="ARBA00023237"/>
    </source>
</evidence>
<feature type="domain" description="TonB-dependent receptor plug" evidence="14">
    <location>
        <begin position="113"/>
        <end position="247"/>
    </location>
</feature>
<dbReference type="InterPro" id="IPR036942">
    <property type="entry name" value="Beta-barrel_TonB_sf"/>
</dbReference>
<dbReference type="InterPro" id="IPR039426">
    <property type="entry name" value="TonB-dep_rcpt-like"/>
</dbReference>
<dbReference type="AlphaFoldDB" id="A0A1V9FCD6"/>
<feature type="compositionally biased region" description="Low complexity" evidence="12">
    <location>
        <begin position="189"/>
        <end position="205"/>
    </location>
</feature>
<dbReference type="InterPro" id="IPR008969">
    <property type="entry name" value="CarboxyPept-like_regulatory"/>
</dbReference>
<comment type="caution">
    <text evidence="15">The sequence shown here is derived from an EMBL/GenBank/DDBJ whole genome shotgun (WGS) entry which is preliminary data.</text>
</comment>
<dbReference type="PROSITE" id="PS52016">
    <property type="entry name" value="TONB_DEPENDENT_REC_3"/>
    <property type="match status" value="1"/>
</dbReference>
<dbReference type="EMBL" id="LVXG01000002">
    <property type="protein sequence ID" value="OQP55942.1"/>
    <property type="molecule type" value="Genomic_DNA"/>
</dbReference>
<dbReference type="NCBIfam" id="TIGR04056">
    <property type="entry name" value="OMP_RagA_SusC"/>
    <property type="match status" value="1"/>
</dbReference>
<organism evidence="15 16">
    <name type="scientific">Niastella yeongjuensis</name>
    <dbReference type="NCBI Taxonomy" id="354355"/>
    <lineage>
        <taxon>Bacteria</taxon>
        <taxon>Pseudomonadati</taxon>
        <taxon>Bacteroidota</taxon>
        <taxon>Chitinophagia</taxon>
        <taxon>Chitinophagales</taxon>
        <taxon>Chitinophagaceae</taxon>
        <taxon>Niastella</taxon>
    </lineage>
</organism>
<evidence type="ECO:0000256" key="1">
    <source>
        <dbReference type="ARBA" id="ARBA00004571"/>
    </source>
</evidence>
<evidence type="ECO:0000256" key="8">
    <source>
        <dbReference type="ARBA" id="ARBA00023077"/>
    </source>
</evidence>
<feature type="chain" id="PRO_5010706917" evidence="13">
    <location>
        <begin position="19"/>
        <end position="1072"/>
    </location>
</feature>
<keyword evidence="5 11" id="KW-0812">Transmembrane</keyword>
<evidence type="ECO:0000256" key="9">
    <source>
        <dbReference type="ARBA" id="ARBA00023136"/>
    </source>
</evidence>
<dbReference type="InterPro" id="IPR023997">
    <property type="entry name" value="TonB-dep_OMP_SusC/RagA_CS"/>
</dbReference>
<feature type="signal peptide" evidence="13">
    <location>
        <begin position="1"/>
        <end position="18"/>
    </location>
</feature>
<evidence type="ECO:0000256" key="5">
    <source>
        <dbReference type="ARBA" id="ARBA00022692"/>
    </source>
</evidence>
<dbReference type="SUPFAM" id="SSF49464">
    <property type="entry name" value="Carboxypeptidase regulatory domain-like"/>
    <property type="match status" value="1"/>
</dbReference>
<keyword evidence="10 11" id="KW-0998">Cell outer membrane</keyword>
<keyword evidence="4" id="KW-0410">Iron transport</keyword>
<dbReference type="PANTHER" id="PTHR32552">
    <property type="entry name" value="FERRICHROME IRON RECEPTOR-RELATED"/>
    <property type="match status" value="1"/>
</dbReference>
<evidence type="ECO:0000256" key="13">
    <source>
        <dbReference type="SAM" id="SignalP"/>
    </source>
</evidence>
<dbReference type="PANTHER" id="PTHR32552:SF81">
    <property type="entry name" value="TONB-DEPENDENT OUTER MEMBRANE RECEPTOR"/>
    <property type="match status" value="1"/>
</dbReference>
<comment type="subcellular location">
    <subcellularLocation>
        <location evidence="1 11">Cell outer membrane</location>
        <topology evidence="1 11">Multi-pass membrane protein</topology>
    </subcellularLocation>
</comment>
<dbReference type="Pfam" id="PF07715">
    <property type="entry name" value="Plug"/>
    <property type="match status" value="1"/>
</dbReference>
<evidence type="ECO:0000256" key="12">
    <source>
        <dbReference type="SAM" id="MobiDB-lite"/>
    </source>
</evidence>
<evidence type="ECO:0000256" key="6">
    <source>
        <dbReference type="ARBA" id="ARBA00023004"/>
    </source>
</evidence>
<dbReference type="Gene3D" id="2.170.130.10">
    <property type="entry name" value="TonB-dependent receptor, plug domain"/>
    <property type="match status" value="1"/>
</dbReference>
<dbReference type="InterPro" id="IPR037066">
    <property type="entry name" value="Plug_dom_sf"/>
</dbReference>
<sequence>MRKMLSLLAVLVLCTAMAVGQTKTVTGQVKDSKGDPIPFATIKIKGTTSAVAADANGNFSINAPANSTFIVSAVGFEGKELRASGTGALLVALNNAETMSEVVVTALGIKRTKNTLPYAAQIVAGDDVSRNRTGNAFSALSGKVSGLQINQGNGMGSSTNIVIRGTKSVTGNNQALFVVDGVPVDNSMNTRPVTTPNNPNTNQTTGRGGYDYGNAAADINPDDIESINVLKGAAATALYGSRAANGVIMITTKKAKKGLGLTVNSGITVNSMDRKTFPEYQKQYGAGYSDPYDKDGFYYFDVNGDGVDDYVAPTSQDASYGAKFDPNIMVYQWDAFDAAGPNYHKARPWVAAQNDPSTFYETRLSNNESIMLDGANDKGGFKLGYTRNEEKGILPNSRLRKNIVNFSTTYAITPKLTASAAVNYSKIDGKGRYGTGYSGRNINQNFRQWYQTNVDIKEQKDAYFRNRKNVTWNWSDPSDELNGLYPIYTDNYYWTVYENYETDWRSRTFGYASLDYKATDWLSFLGRISVDNYAELQEERVAVGSSGESSYARFDRTFNELNYDLMANVDKNLSKDLNFKALLGTNMRRSNSNSSLASTSGGMIVPGLYSISNSRGNIAPVETYQPIAVDGYFAGATLSYQDYLSLDATFRRDRASTLPVNTNAYNYYAVSGSWLFSHHLTTVPWLSTGKLRVNYATVGNMAPWGIIKDVYDQPTPFGSAILFSVTDTKNNRDIKPELTKSREVGLEMAFFKNRLGFDVTYYQTNSTNQIINAEVDPATGYTKKWINAGEIENKGIELSLYGTPVRTKDFSWTINVNFTRNRNKVLSLNAGAKNLQLGSFQSGVSLNASVGQPYGTIQGKTYEMLDGKRLIDDKGYYVTTTTTTNIFGDVNPDWIGGVYNTFKYKSLSLGFLVDVKQGGSIWSLDQFYAQGTGVYKETAGLNDLGNPVRNSLADGGGVVFQGVTKDGKANIKRVVVDANSPQEPQVAYTYDASYVKLREANITYSLPSSVLGKIKAIKGIDVSVFGRNLWIIHKNIPYSDPEETVSAGNLIGMQSGAYPTTRSIGMNVRLKF</sequence>
<dbReference type="STRING" id="354355.SAMN05660816_05002"/>
<dbReference type="Gene3D" id="2.40.170.20">
    <property type="entry name" value="TonB-dependent receptor, beta-barrel domain"/>
    <property type="match status" value="1"/>
</dbReference>
<dbReference type="SUPFAM" id="SSF56935">
    <property type="entry name" value="Porins"/>
    <property type="match status" value="1"/>
</dbReference>
<keyword evidence="2 11" id="KW-0813">Transport</keyword>
<keyword evidence="16" id="KW-1185">Reference proteome</keyword>
<dbReference type="GO" id="GO:0006826">
    <property type="term" value="P:iron ion transport"/>
    <property type="evidence" value="ECO:0007669"/>
    <property type="project" value="UniProtKB-KW"/>
</dbReference>
<dbReference type="OrthoDB" id="9768177at2"/>
<protein>
    <submittedName>
        <fullName evidence="15">SusC/RagA family protein</fullName>
    </submittedName>
</protein>
<evidence type="ECO:0000256" key="3">
    <source>
        <dbReference type="ARBA" id="ARBA00022452"/>
    </source>
</evidence>
<evidence type="ECO:0000256" key="2">
    <source>
        <dbReference type="ARBA" id="ARBA00022448"/>
    </source>
</evidence>
<reference evidence="16" key="1">
    <citation type="submission" date="2016-04" db="EMBL/GenBank/DDBJ databases">
        <authorList>
            <person name="Chen L."/>
            <person name="Zhuang W."/>
            <person name="Wang G."/>
        </authorList>
    </citation>
    <scope>NUCLEOTIDE SEQUENCE [LARGE SCALE GENOMIC DNA]</scope>
    <source>
        <strain evidence="16">17621</strain>
    </source>
</reference>
<evidence type="ECO:0000256" key="4">
    <source>
        <dbReference type="ARBA" id="ARBA00022496"/>
    </source>
</evidence>
<evidence type="ECO:0000313" key="15">
    <source>
        <dbReference type="EMBL" id="OQP55942.1"/>
    </source>
</evidence>
<proteinExistence type="inferred from homology"/>
<accession>A0A1V9FCD6</accession>
<keyword evidence="6" id="KW-0408">Iron</keyword>
<dbReference type="InterPro" id="IPR012910">
    <property type="entry name" value="Plug_dom"/>
</dbReference>
<evidence type="ECO:0000259" key="14">
    <source>
        <dbReference type="Pfam" id="PF07715"/>
    </source>
</evidence>
<dbReference type="GO" id="GO:0009279">
    <property type="term" value="C:cell outer membrane"/>
    <property type="evidence" value="ECO:0007669"/>
    <property type="project" value="UniProtKB-SubCell"/>
</dbReference>
<evidence type="ECO:0000313" key="16">
    <source>
        <dbReference type="Proteomes" id="UP000192610"/>
    </source>
</evidence>
<feature type="region of interest" description="Disordered" evidence="12">
    <location>
        <begin position="187"/>
        <end position="207"/>
    </location>
</feature>
<dbReference type="Proteomes" id="UP000192610">
    <property type="component" value="Unassembled WGS sequence"/>
</dbReference>
<evidence type="ECO:0000256" key="7">
    <source>
        <dbReference type="ARBA" id="ARBA00023065"/>
    </source>
</evidence>